<dbReference type="RefSeq" id="WP_175580118.1">
    <property type="nucleotide sequence ID" value="NZ_BJCC01000027.1"/>
</dbReference>
<dbReference type="AlphaFoldDB" id="A0A4P5PAU3"/>
<reference evidence="2" key="1">
    <citation type="submission" date="2019-02" db="EMBL/GenBank/DDBJ databases">
        <title>Draft genome sequence of Enterococcus sp. Gos25-1.</title>
        <authorList>
            <person name="Tanaka N."/>
            <person name="Shiwa Y."/>
            <person name="Fujita N."/>
        </authorList>
    </citation>
    <scope>NUCLEOTIDE SEQUENCE [LARGE SCALE GENOMIC DNA]</scope>
    <source>
        <strain evidence="2">Gos25-1</strain>
    </source>
</reference>
<evidence type="ECO:0000313" key="1">
    <source>
        <dbReference type="EMBL" id="GCF95090.1"/>
    </source>
</evidence>
<organism evidence="1 2">
    <name type="scientific">Enterococcus florum</name>
    <dbReference type="NCBI Taxonomy" id="2480627"/>
    <lineage>
        <taxon>Bacteria</taxon>
        <taxon>Bacillati</taxon>
        <taxon>Bacillota</taxon>
        <taxon>Bacilli</taxon>
        <taxon>Lactobacillales</taxon>
        <taxon>Enterococcaceae</taxon>
        <taxon>Enterococcus</taxon>
    </lineage>
</organism>
<accession>A0A4P5PAU3</accession>
<evidence type="ECO:0000313" key="2">
    <source>
        <dbReference type="Proteomes" id="UP000290567"/>
    </source>
</evidence>
<gene>
    <name evidence="1" type="ORF">NRIC_29810</name>
</gene>
<name>A0A4P5PAU3_9ENTE</name>
<proteinExistence type="predicted"/>
<comment type="caution">
    <text evidence="1">The sequence shown here is derived from an EMBL/GenBank/DDBJ whole genome shotgun (WGS) entry which is preliminary data.</text>
</comment>
<dbReference type="EMBL" id="BJCC01000027">
    <property type="protein sequence ID" value="GCF95090.1"/>
    <property type="molecule type" value="Genomic_DNA"/>
</dbReference>
<protein>
    <submittedName>
        <fullName evidence="1">Uncharacterized protein</fullName>
    </submittedName>
</protein>
<sequence length="56" mass="6192">MNEKTRLSLSIVMKNLVKRFDTKTSQEKPQRPLSAFEIGINAAGNVRGCDVTVIVS</sequence>
<keyword evidence="2" id="KW-1185">Reference proteome</keyword>
<dbReference type="Proteomes" id="UP000290567">
    <property type="component" value="Unassembled WGS sequence"/>
</dbReference>